<feature type="region of interest" description="Disordered" evidence="1">
    <location>
        <begin position="1"/>
        <end position="29"/>
    </location>
</feature>
<dbReference type="Proteomes" id="UP000051074">
    <property type="component" value="Unassembled WGS sequence"/>
</dbReference>
<evidence type="ECO:0000313" key="3">
    <source>
        <dbReference type="Proteomes" id="UP000051074"/>
    </source>
</evidence>
<reference evidence="2 3" key="1">
    <citation type="journal article" date="2015" name="Genome Announc.">
        <title>Expanding the biotechnology potential of lactobacilli through comparative genomics of 213 strains and associated genera.</title>
        <authorList>
            <person name="Sun Z."/>
            <person name="Harris H.M."/>
            <person name="McCann A."/>
            <person name="Guo C."/>
            <person name="Argimon S."/>
            <person name="Zhang W."/>
            <person name="Yang X."/>
            <person name="Jeffery I.B."/>
            <person name="Cooney J.C."/>
            <person name="Kagawa T.F."/>
            <person name="Liu W."/>
            <person name="Song Y."/>
            <person name="Salvetti E."/>
            <person name="Wrobel A."/>
            <person name="Rasinkangas P."/>
            <person name="Parkhill J."/>
            <person name="Rea M.C."/>
            <person name="O'Sullivan O."/>
            <person name="Ritari J."/>
            <person name="Douillard F.P."/>
            <person name="Paul Ross R."/>
            <person name="Yang R."/>
            <person name="Briner A.E."/>
            <person name="Felis G.E."/>
            <person name="de Vos W.M."/>
            <person name="Barrangou R."/>
            <person name="Klaenhammer T.R."/>
            <person name="Caufield P.W."/>
            <person name="Cui Y."/>
            <person name="Zhang H."/>
            <person name="O'Toole P.W."/>
        </authorList>
    </citation>
    <scope>NUCLEOTIDE SEQUENCE [LARGE SCALE GENOMIC DNA]</scope>
    <source>
        <strain evidence="2 3">DSM 19284</strain>
    </source>
</reference>
<evidence type="ECO:0000256" key="1">
    <source>
        <dbReference type="SAM" id="MobiDB-lite"/>
    </source>
</evidence>
<proteinExistence type="predicted"/>
<name>A0A0R1LX35_9LACO</name>
<sequence>MKRIHEENVRKQAEAAKTQATMQAKSDKLDEQIKKNQLKIQKQQIREMRHAMKCPHCHSTNVKPLGVHRKDFSLGRELMWGYGSGSNGKATKKTDFVCMKCGKRFVK</sequence>
<accession>A0A0R1LX35</accession>
<evidence type="ECO:0000313" key="2">
    <source>
        <dbReference type="EMBL" id="KRL00001.1"/>
    </source>
</evidence>
<dbReference type="AlphaFoldDB" id="A0A0R1LX35"/>
<gene>
    <name evidence="2" type="ORF">FC20_GL001636</name>
</gene>
<dbReference type="EMBL" id="AZDU01000066">
    <property type="protein sequence ID" value="KRL00001.1"/>
    <property type="molecule type" value="Genomic_DNA"/>
</dbReference>
<organism evidence="2 3">
    <name type="scientific">Lactobacillus equicursoris DSM 19284 = JCM 14600 = CIP 110162</name>
    <dbReference type="NCBI Taxonomy" id="1293597"/>
    <lineage>
        <taxon>Bacteria</taxon>
        <taxon>Bacillati</taxon>
        <taxon>Bacillota</taxon>
        <taxon>Bacilli</taxon>
        <taxon>Lactobacillales</taxon>
        <taxon>Lactobacillaceae</taxon>
        <taxon>Lactobacillus</taxon>
    </lineage>
</organism>
<dbReference type="eggNOG" id="ENOG5033IP2">
    <property type="taxonomic scope" value="Bacteria"/>
</dbReference>
<comment type="caution">
    <text evidence="2">The sequence shown here is derived from an EMBL/GenBank/DDBJ whole genome shotgun (WGS) entry which is preliminary data.</text>
</comment>
<protein>
    <submittedName>
        <fullName evidence="2">Uncharacterized protein</fullName>
    </submittedName>
</protein>
<keyword evidence="3" id="KW-1185">Reference proteome</keyword>
<feature type="compositionally biased region" description="Basic and acidic residues" evidence="1">
    <location>
        <begin position="1"/>
        <end position="14"/>
    </location>
</feature>
<dbReference type="PATRIC" id="fig|1293597.4.peg.1740"/>